<keyword evidence="4 9" id="KW-0808">Transferase</keyword>
<dbReference type="Gene3D" id="3.30.420.40">
    <property type="match status" value="2"/>
</dbReference>
<dbReference type="InterPro" id="IPR004654">
    <property type="entry name" value="ROK_glcA"/>
</dbReference>
<keyword evidence="7" id="KW-0067">ATP-binding</keyword>
<dbReference type="GO" id="GO:0006096">
    <property type="term" value="P:glycolytic process"/>
    <property type="evidence" value="ECO:0007669"/>
    <property type="project" value="InterPro"/>
</dbReference>
<keyword evidence="5" id="KW-0547">Nucleotide-binding</keyword>
<dbReference type="InterPro" id="IPR000600">
    <property type="entry name" value="ROK"/>
</dbReference>
<dbReference type="AlphaFoldDB" id="A0A844GRJ5"/>
<reference evidence="9 10" key="1">
    <citation type="submission" date="2019-11" db="EMBL/GenBank/DDBJ databases">
        <title>Draft genome sequence of Blautia luti DSM 14534T, isolated from human stool.</title>
        <authorList>
            <person name="Ortiz R."/>
            <person name="Melis-Arcos F."/>
            <person name="Covarrubias P."/>
            <person name="Cardenas J.P."/>
            <person name="Perez-Donoso J."/>
            <person name="Almonacid D."/>
        </authorList>
    </citation>
    <scope>NUCLEOTIDE SEQUENCE [LARGE SCALE GENOMIC DNA]</scope>
    <source>
        <strain evidence="9 10">DSM 14534</strain>
    </source>
</reference>
<evidence type="ECO:0000256" key="4">
    <source>
        <dbReference type="ARBA" id="ARBA00022679"/>
    </source>
</evidence>
<dbReference type="NCBIfam" id="TIGR00744">
    <property type="entry name" value="ROK_glcA_fam"/>
    <property type="match status" value="1"/>
</dbReference>
<dbReference type="PROSITE" id="PS01125">
    <property type="entry name" value="ROK"/>
    <property type="match status" value="1"/>
</dbReference>
<dbReference type="EC" id="2.7.1.2" evidence="2"/>
<protein>
    <recommendedName>
        <fullName evidence="3">Glucokinase</fullName>
        <ecNumber evidence="2">2.7.1.2</ecNumber>
    </recommendedName>
    <alternativeName>
        <fullName evidence="8">Glucose kinase</fullName>
    </alternativeName>
</protein>
<dbReference type="Pfam" id="PF00480">
    <property type="entry name" value="ROK"/>
    <property type="match status" value="1"/>
</dbReference>
<dbReference type="GO" id="GO:0004340">
    <property type="term" value="F:glucokinase activity"/>
    <property type="evidence" value="ECO:0007669"/>
    <property type="project" value="UniProtKB-EC"/>
</dbReference>
<dbReference type="RefSeq" id="WP_118510879.1">
    <property type="nucleotide sequence ID" value="NZ_WMBC01000016.1"/>
</dbReference>
<sequence length="314" mass="32780">MGNYCFGIDVGGTSVKCGLFQTDGTLVEKWEIPTRKENNGEKIIPDIAKTILDKIEERKLDKSDIDGVGIGVPGPVNDKGEVLCAVNLFWGFKEVTRELTELTGLPSKAGNDANVAALGEAWKGAAAGAKNVILVTLGTGVGGGIILDGKIVAGVHGAGGEIGHANIDHAEEEKCNCGNSGCLEQYTSATGIVRVAKRTLAATEEKTVLRDFPNLSAKNVLDAYKDGDKVATDVMNQVGDKLGGALSVFACVTDPEAIVIGGGVSKAGQSLIDCIQKYYKKYAFSACKETPIILATLGNDAGIYGSARMVIKEA</sequence>
<evidence type="ECO:0000256" key="1">
    <source>
        <dbReference type="ARBA" id="ARBA00006479"/>
    </source>
</evidence>
<dbReference type="SUPFAM" id="SSF53067">
    <property type="entry name" value="Actin-like ATPase domain"/>
    <property type="match status" value="1"/>
</dbReference>
<evidence type="ECO:0000256" key="6">
    <source>
        <dbReference type="ARBA" id="ARBA00022777"/>
    </source>
</evidence>
<evidence type="ECO:0000256" key="3">
    <source>
        <dbReference type="ARBA" id="ARBA00014701"/>
    </source>
</evidence>
<dbReference type="GO" id="GO:0005524">
    <property type="term" value="F:ATP binding"/>
    <property type="evidence" value="ECO:0007669"/>
    <property type="project" value="UniProtKB-KW"/>
</dbReference>
<dbReference type="PANTHER" id="PTHR18964">
    <property type="entry name" value="ROK (REPRESSOR, ORF, KINASE) FAMILY"/>
    <property type="match status" value="1"/>
</dbReference>
<comment type="caution">
    <text evidence="9">The sequence shown here is derived from an EMBL/GenBank/DDBJ whole genome shotgun (WGS) entry which is preliminary data.</text>
</comment>
<evidence type="ECO:0000256" key="5">
    <source>
        <dbReference type="ARBA" id="ARBA00022741"/>
    </source>
</evidence>
<dbReference type="InterPro" id="IPR043129">
    <property type="entry name" value="ATPase_NBD"/>
</dbReference>
<gene>
    <name evidence="9" type="ORF">GKZ57_15240</name>
</gene>
<dbReference type="Proteomes" id="UP000437824">
    <property type="component" value="Unassembled WGS sequence"/>
</dbReference>
<accession>A0A844GRJ5</accession>
<evidence type="ECO:0000256" key="8">
    <source>
        <dbReference type="ARBA" id="ARBA00032386"/>
    </source>
</evidence>
<evidence type="ECO:0000256" key="7">
    <source>
        <dbReference type="ARBA" id="ARBA00022840"/>
    </source>
</evidence>
<proteinExistence type="inferred from homology"/>
<name>A0A844GRJ5_9FIRM</name>
<comment type="similarity">
    <text evidence="1">Belongs to the ROK (NagC/XylR) family.</text>
</comment>
<evidence type="ECO:0000256" key="2">
    <source>
        <dbReference type="ARBA" id="ARBA00012323"/>
    </source>
</evidence>
<organism evidence="9 10">
    <name type="scientific">Blautia luti DSM 14534 = JCM 17040</name>
    <dbReference type="NCBI Taxonomy" id="649762"/>
    <lineage>
        <taxon>Bacteria</taxon>
        <taxon>Bacillati</taxon>
        <taxon>Bacillota</taxon>
        <taxon>Clostridia</taxon>
        <taxon>Lachnospirales</taxon>
        <taxon>Lachnospiraceae</taxon>
        <taxon>Blautia</taxon>
    </lineage>
</organism>
<dbReference type="InterPro" id="IPR049874">
    <property type="entry name" value="ROK_cs"/>
</dbReference>
<dbReference type="EMBL" id="WMBC01000016">
    <property type="protein sequence ID" value="MTD62554.1"/>
    <property type="molecule type" value="Genomic_DNA"/>
</dbReference>
<keyword evidence="6 9" id="KW-0418">Kinase</keyword>
<evidence type="ECO:0000313" key="9">
    <source>
        <dbReference type="EMBL" id="MTD62554.1"/>
    </source>
</evidence>
<evidence type="ECO:0000313" key="10">
    <source>
        <dbReference type="Proteomes" id="UP000437824"/>
    </source>
</evidence>
<dbReference type="GO" id="GO:0005737">
    <property type="term" value="C:cytoplasm"/>
    <property type="evidence" value="ECO:0007669"/>
    <property type="project" value="InterPro"/>
</dbReference>
<dbReference type="PANTHER" id="PTHR18964:SF149">
    <property type="entry name" value="BIFUNCTIONAL UDP-N-ACETYLGLUCOSAMINE 2-EPIMERASE_N-ACETYLMANNOSAMINE KINASE"/>
    <property type="match status" value="1"/>
</dbReference>